<dbReference type="EMBL" id="CP157960">
    <property type="protein sequence ID" value="XBT92114.1"/>
    <property type="molecule type" value="Genomic_DNA"/>
</dbReference>
<reference evidence="2" key="1">
    <citation type="submission" date="2024-06" db="EMBL/GenBank/DDBJ databases">
        <authorList>
            <person name="Li T."/>
            <person name="Gao R."/>
        </authorList>
    </citation>
    <scope>NUCLEOTIDE SEQUENCE</scope>
    <source>
        <strain evidence="2">ZPR3</strain>
    </source>
</reference>
<keyword evidence="1" id="KW-1133">Transmembrane helix</keyword>
<name>A0AAU7RPK4_9HYPH</name>
<sequence length="82" mass="8880">MDASQELPIIAMPGTVGNDPAQLDSLQVFVQSHIAGIETLWWCLWAATLAFVFVRFVIIPRLSGVLTGNAGVSIEKEKAARI</sequence>
<dbReference type="RefSeq" id="WP_349956537.1">
    <property type="nucleotide sequence ID" value="NZ_CP157960.1"/>
</dbReference>
<keyword evidence="1" id="KW-0472">Membrane</keyword>
<dbReference type="AlphaFoldDB" id="A0AAU7RPK4"/>
<gene>
    <name evidence="2" type="ORF">ABM479_15105</name>
</gene>
<evidence type="ECO:0000256" key="1">
    <source>
        <dbReference type="SAM" id="Phobius"/>
    </source>
</evidence>
<protein>
    <submittedName>
        <fullName evidence="2">Uncharacterized protein</fullName>
    </submittedName>
</protein>
<organism evidence="2">
    <name type="scientific">Rhizobium sp. ZPR3</name>
    <dbReference type="NCBI Taxonomy" id="3158967"/>
    <lineage>
        <taxon>Bacteria</taxon>
        <taxon>Pseudomonadati</taxon>
        <taxon>Pseudomonadota</taxon>
        <taxon>Alphaproteobacteria</taxon>
        <taxon>Hyphomicrobiales</taxon>
        <taxon>Rhizobiaceae</taxon>
        <taxon>Rhizobium/Agrobacterium group</taxon>
        <taxon>Rhizobium</taxon>
    </lineage>
</organism>
<accession>A0AAU7RPK4</accession>
<keyword evidence="1" id="KW-0812">Transmembrane</keyword>
<feature type="transmembrane region" description="Helical" evidence="1">
    <location>
        <begin position="39"/>
        <end position="58"/>
    </location>
</feature>
<proteinExistence type="predicted"/>
<evidence type="ECO:0000313" key="2">
    <source>
        <dbReference type="EMBL" id="XBT92114.1"/>
    </source>
</evidence>